<dbReference type="InterPro" id="IPR036188">
    <property type="entry name" value="FAD/NAD-bd_sf"/>
</dbReference>
<dbReference type="Pfam" id="PF01266">
    <property type="entry name" value="DAO"/>
    <property type="match status" value="1"/>
</dbReference>
<evidence type="ECO:0000313" key="3">
    <source>
        <dbReference type="Proteomes" id="UP000792457"/>
    </source>
</evidence>
<dbReference type="AlphaFoldDB" id="A0A8K0K6P9"/>
<sequence>MFEREQEYRRLMTAGRSFGIESYMISPEEAQKLFPPLDPKAFTAALYSPGDGTVDPNNLCTAYTKAAVSAGAKVFEGCPVTDIILEGDKFSVRQVAGVSTPKGIIKTKKVINCSDMYESDDHVSGVWGREIAALANLSIPLVPMKHAYVVTESIEGVRNAPNVRDHDSSVYFRVQGDSLCIGGYENNPIILDSVAKDFEFGLYDLDWEVFGVHVKGATHLAPIVQRTGIKSTICGPESFTPDHKPLMGEDPRVRGFFHGCGFNSSGMMLGGGCGEQLAHWVLTGRPLLHMYAYDIR</sequence>
<accession>A0A8K0K6P9</accession>
<dbReference type="PANTHER" id="PTHR13847">
    <property type="entry name" value="SARCOSINE DEHYDROGENASE-RELATED"/>
    <property type="match status" value="1"/>
</dbReference>
<evidence type="ECO:0000259" key="1">
    <source>
        <dbReference type="Pfam" id="PF01266"/>
    </source>
</evidence>
<comment type="caution">
    <text evidence="2">The sequence shown here is derived from an EMBL/GenBank/DDBJ whole genome shotgun (WGS) entry which is preliminary data.</text>
</comment>
<protein>
    <recommendedName>
        <fullName evidence="1">FAD dependent oxidoreductase domain-containing protein</fullName>
    </recommendedName>
</protein>
<dbReference type="GO" id="GO:0005759">
    <property type="term" value="C:mitochondrial matrix"/>
    <property type="evidence" value="ECO:0007669"/>
    <property type="project" value="TreeGrafter"/>
</dbReference>
<dbReference type="GO" id="GO:0008480">
    <property type="term" value="F:sarcosine dehydrogenase activity"/>
    <property type="evidence" value="ECO:0007669"/>
    <property type="project" value="TreeGrafter"/>
</dbReference>
<name>A0A8K0K6P9_LADFU</name>
<dbReference type="GO" id="GO:1901053">
    <property type="term" value="P:sarcosine catabolic process"/>
    <property type="evidence" value="ECO:0007669"/>
    <property type="project" value="TreeGrafter"/>
</dbReference>
<dbReference type="Proteomes" id="UP000792457">
    <property type="component" value="Unassembled WGS sequence"/>
</dbReference>
<keyword evidence="3" id="KW-1185">Reference proteome</keyword>
<dbReference type="SUPFAM" id="SSF54373">
    <property type="entry name" value="FAD-linked reductases, C-terminal domain"/>
    <property type="match status" value="1"/>
</dbReference>
<dbReference type="EMBL" id="KZ308426">
    <property type="protein sequence ID" value="KAG8229352.1"/>
    <property type="molecule type" value="Genomic_DNA"/>
</dbReference>
<gene>
    <name evidence="2" type="ORF">J437_LFUL007160</name>
</gene>
<dbReference type="SUPFAM" id="SSF51905">
    <property type="entry name" value="FAD/NAD(P)-binding domain"/>
    <property type="match status" value="1"/>
</dbReference>
<dbReference type="Gene3D" id="3.50.50.60">
    <property type="entry name" value="FAD/NAD(P)-binding domain"/>
    <property type="match status" value="1"/>
</dbReference>
<dbReference type="InterPro" id="IPR006076">
    <property type="entry name" value="FAD-dep_OxRdtase"/>
</dbReference>
<organism evidence="2 3">
    <name type="scientific">Ladona fulva</name>
    <name type="common">Scarce chaser dragonfly</name>
    <name type="synonym">Libellula fulva</name>
    <dbReference type="NCBI Taxonomy" id="123851"/>
    <lineage>
        <taxon>Eukaryota</taxon>
        <taxon>Metazoa</taxon>
        <taxon>Ecdysozoa</taxon>
        <taxon>Arthropoda</taxon>
        <taxon>Hexapoda</taxon>
        <taxon>Insecta</taxon>
        <taxon>Pterygota</taxon>
        <taxon>Palaeoptera</taxon>
        <taxon>Odonata</taxon>
        <taxon>Epiprocta</taxon>
        <taxon>Anisoptera</taxon>
        <taxon>Libelluloidea</taxon>
        <taxon>Libellulidae</taxon>
        <taxon>Ladona</taxon>
    </lineage>
</organism>
<reference evidence="2" key="2">
    <citation type="submission" date="2017-10" db="EMBL/GenBank/DDBJ databases">
        <title>Ladona fulva Genome sequencing and assembly.</title>
        <authorList>
            <person name="Murali S."/>
            <person name="Richards S."/>
            <person name="Bandaranaike D."/>
            <person name="Bellair M."/>
            <person name="Blankenburg K."/>
            <person name="Chao H."/>
            <person name="Dinh H."/>
            <person name="Doddapaneni H."/>
            <person name="Dugan-Rocha S."/>
            <person name="Elkadiri S."/>
            <person name="Gnanaolivu R."/>
            <person name="Hernandez B."/>
            <person name="Skinner E."/>
            <person name="Javaid M."/>
            <person name="Lee S."/>
            <person name="Li M."/>
            <person name="Ming W."/>
            <person name="Munidasa M."/>
            <person name="Muniz J."/>
            <person name="Nguyen L."/>
            <person name="Hughes D."/>
            <person name="Osuji N."/>
            <person name="Pu L.-L."/>
            <person name="Puazo M."/>
            <person name="Qu C."/>
            <person name="Quiroz J."/>
            <person name="Raj R."/>
            <person name="Weissenberger G."/>
            <person name="Xin Y."/>
            <person name="Zou X."/>
            <person name="Han Y."/>
            <person name="Worley K."/>
            <person name="Muzny D."/>
            <person name="Gibbs R."/>
        </authorList>
    </citation>
    <scope>NUCLEOTIDE SEQUENCE</scope>
    <source>
        <strain evidence="2">Sampled in the wild</strain>
    </source>
</reference>
<dbReference type="Gene3D" id="3.30.9.10">
    <property type="entry name" value="D-Amino Acid Oxidase, subunit A, domain 2"/>
    <property type="match status" value="1"/>
</dbReference>
<feature type="domain" description="FAD dependent oxidoreductase" evidence="1">
    <location>
        <begin position="6"/>
        <end position="280"/>
    </location>
</feature>
<reference evidence="2" key="1">
    <citation type="submission" date="2013-04" db="EMBL/GenBank/DDBJ databases">
        <authorList>
            <person name="Qu J."/>
            <person name="Murali S.C."/>
            <person name="Bandaranaike D."/>
            <person name="Bellair M."/>
            <person name="Blankenburg K."/>
            <person name="Chao H."/>
            <person name="Dinh H."/>
            <person name="Doddapaneni H."/>
            <person name="Downs B."/>
            <person name="Dugan-Rocha S."/>
            <person name="Elkadiri S."/>
            <person name="Gnanaolivu R.D."/>
            <person name="Hernandez B."/>
            <person name="Javaid M."/>
            <person name="Jayaseelan J.C."/>
            <person name="Lee S."/>
            <person name="Li M."/>
            <person name="Ming W."/>
            <person name="Munidasa M."/>
            <person name="Muniz J."/>
            <person name="Nguyen L."/>
            <person name="Ongeri F."/>
            <person name="Osuji N."/>
            <person name="Pu L.-L."/>
            <person name="Puazo M."/>
            <person name="Qu C."/>
            <person name="Quiroz J."/>
            <person name="Raj R."/>
            <person name="Weissenberger G."/>
            <person name="Xin Y."/>
            <person name="Zou X."/>
            <person name="Han Y."/>
            <person name="Richards S."/>
            <person name="Worley K."/>
            <person name="Muzny D."/>
            <person name="Gibbs R."/>
        </authorList>
    </citation>
    <scope>NUCLEOTIDE SEQUENCE</scope>
    <source>
        <strain evidence="2">Sampled in the wild</strain>
    </source>
</reference>
<dbReference type="OrthoDB" id="498204at2759"/>
<evidence type="ECO:0000313" key="2">
    <source>
        <dbReference type="EMBL" id="KAG8229352.1"/>
    </source>
</evidence>
<dbReference type="PANTHER" id="PTHR13847:SF200">
    <property type="entry name" value="SARCOSINE DEHYDROGENASE, MITOCHONDRIAL"/>
    <property type="match status" value="1"/>
</dbReference>
<proteinExistence type="predicted"/>